<evidence type="ECO:0000313" key="1">
    <source>
        <dbReference type="EMBL" id="GIK05976.1"/>
    </source>
</evidence>
<dbReference type="AlphaFoldDB" id="A0A9P3C6D0"/>
<protein>
    <submittedName>
        <fullName evidence="1">Uncharacterized protein</fullName>
    </submittedName>
</protein>
<name>A0A9P3C6D0_ASPVI</name>
<dbReference type="GeneID" id="66938075"/>
<dbReference type="RefSeq" id="XP_043129162.1">
    <property type="nucleotide sequence ID" value="XM_043273227.1"/>
</dbReference>
<keyword evidence="2" id="KW-1185">Reference proteome</keyword>
<gene>
    <name evidence="1" type="ORF">Aspvir_010093</name>
</gene>
<dbReference type="EMBL" id="BOPL01000009">
    <property type="protein sequence ID" value="GIK05976.1"/>
    <property type="molecule type" value="Genomic_DNA"/>
</dbReference>
<comment type="caution">
    <text evidence="1">The sequence shown here is derived from an EMBL/GenBank/DDBJ whole genome shotgun (WGS) entry which is preliminary data.</text>
</comment>
<sequence length="106" mass="12150">MPADWEALFLGRNSSDAATEHAALELRRILWRAAIRGEQMPLAEASSTSCYRSTMVPLETRRHARPLNTADSWLSPGYVYGHCDFWSFDVGRVYSHQDLIRPINRQ</sequence>
<accession>A0A9P3C6D0</accession>
<proteinExistence type="predicted"/>
<reference evidence="1 2" key="1">
    <citation type="submission" date="2021-02" db="EMBL/GenBank/DDBJ databases">
        <title>Pan-genome distribution and transcriptional activeness of fungal secondary metabolism genes in Aspergillus section Fumigati.</title>
        <authorList>
            <person name="Takahashi H."/>
            <person name="Umemura M."/>
            <person name="Ninomiya A."/>
            <person name="Kusuya Y."/>
            <person name="Urayama S."/>
            <person name="Shimizu M."/>
            <person name="Watanabe A."/>
            <person name="Kamei K."/>
            <person name="Yaguchi T."/>
            <person name="Hagiwara D."/>
        </authorList>
    </citation>
    <scope>NUCLEOTIDE SEQUENCE [LARGE SCALE GENOMIC DNA]</scope>
    <source>
        <strain evidence="1 2">IFM 47045</strain>
    </source>
</reference>
<dbReference type="Proteomes" id="UP000710440">
    <property type="component" value="Unassembled WGS sequence"/>
</dbReference>
<organism evidence="1 2">
    <name type="scientific">Aspergillus viridinutans</name>
    <dbReference type="NCBI Taxonomy" id="75553"/>
    <lineage>
        <taxon>Eukaryota</taxon>
        <taxon>Fungi</taxon>
        <taxon>Dikarya</taxon>
        <taxon>Ascomycota</taxon>
        <taxon>Pezizomycotina</taxon>
        <taxon>Eurotiomycetes</taxon>
        <taxon>Eurotiomycetidae</taxon>
        <taxon>Eurotiales</taxon>
        <taxon>Aspergillaceae</taxon>
        <taxon>Aspergillus</taxon>
        <taxon>Aspergillus subgen. Fumigati</taxon>
    </lineage>
</organism>
<evidence type="ECO:0000313" key="2">
    <source>
        <dbReference type="Proteomes" id="UP000710440"/>
    </source>
</evidence>